<dbReference type="GO" id="GO:0005634">
    <property type="term" value="C:nucleus"/>
    <property type="evidence" value="ECO:0007669"/>
    <property type="project" value="TreeGrafter"/>
</dbReference>
<proteinExistence type="predicted"/>
<reference evidence="2 3" key="1">
    <citation type="submission" date="2013-12" db="EMBL/GenBank/DDBJ databases">
        <title>Draft genome of the parsitic nematode Ancylostoma duodenale.</title>
        <authorList>
            <person name="Mitreva M."/>
        </authorList>
    </citation>
    <scope>NUCLEOTIDE SEQUENCE [LARGE SCALE GENOMIC DNA]</scope>
    <source>
        <strain evidence="2 3">Zhejiang</strain>
    </source>
</reference>
<dbReference type="PROSITE" id="PS00636">
    <property type="entry name" value="DNAJ_1"/>
    <property type="match status" value="1"/>
</dbReference>
<dbReference type="InterPro" id="IPR018253">
    <property type="entry name" value="DnaJ_domain_CS"/>
</dbReference>
<dbReference type="InterPro" id="IPR001623">
    <property type="entry name" value="DnaJ_domain"/>
</dbReference>
<dbReference type="Pfam" id="PF00226">
    <property type="entry name" value="DnaJ"/>
    <property type="match status" value="1"/>
</dbReference>
<dbReference type="PROSITE" id="PS50076">
    <property type="entry name" value="DNAJ_2"/>
    <property type="match status" value="1"/>
</dbReference>
<dbReference type="SUPFAM" id="SSF46565">
    <property type="entry name" value="Chaperone J-domain"/>
    <property type="match status" value="1"/>
</dbReference>
<keyword evidence="3" id="KW-1185">Reference proteome</keyword>
<dbReference type="Gene3D" id="1.10.287.110">
    <property type="entry name" value="DnaJ domain"/>
    <property type="match status" value="1"/>
</dbReference>
<dbReference type="PANTHER" id="PTHR44144:SF1">
    <property type="entry name" value="DNAJ HOMOLOG SUBFAMILY C MEMBER 9"/>
    <property type="match status" value="1"/>
</dbReference>
<dbReference type="GO" id="GO:0031072">
    <property type="term" value="F:heat shock protein binding"/>
    <property type="evidence" value="ECO:0007669"/>
    <property type="project" value="TreeGrafter"/>
</dbReference>
<dbReference type="OrthoDB" id="110024at2759"/>
<name>A0A0C2G9B5_9BILA</name>
<feature type="domain" description="J" evidence="1">
    <location>
        <begin position="1"/>
        <end position="45"/>
    </location>
</feature>
<dbReference type="AlphaFoldDB" id="A0A0C2G9B5"/>
<dbReference type="InterPro" id="IPR036869">
    <property type="entry name" value="J_dom_sf"/>
</dbReference>
<dbReference type="EMBL" id="KN734210">
    <property type="protein sequence ID" value="KIH57580.1"/>
    <property type="molecule type" value="Genomic_DNA"/>
</dbReference>
<dbReference type="GO" id="GO:0005737">
    <property type="term" value="C:cytoplasm"/>
    <property type="evidence" value="ECO:0007669"/>
    <property type="project" value="TreeGrafter"/>
</dbReference>
<protein>
    <submittedName>
        <fullName evidence="2">DnaJ domain protein</fullName>
    </submittedName>
</protein>
<organism evidence="2 3">
    <name type="scientific">Ancylostoma duodenale</name>
    <dbReference type="NCBI Taxonomy" id="51022"/>
    <lineage>
        <taxon>Eukaryota</taxon>
        <taxon>Metazoa</taxon>
        <taxon>Ecdysozoa</taxon>
        <taxon>Nematoda</taxon>
        <taxon>Chromadorea</taxon>
        <taxon>Rhabditida</taxon>
        <taxon>Rhabditina</taxon>
        <taxon>Rhabditomorpha</taxon>
        <taxon>Strongyloidea</taxon>
        <taxon>Ancylostomatidae</taxon>
        <taxon>Ancylostomatinae</taxon>
        <taxon>Ancylostoma</taxon>
    </lineage>
</organism>
<dbReference type="Proteomes" id="UP000054047">
    <property type="component" value="Unassembled WGS sequence"/>
</dbReference>
<evidence type="ECO:0000259" key="1">
    <source>
        <dbReference type="PROSITE" id="PS50076"/>
    </source>
</evidence>
<gene>
    <name evidence="2" type="ORF">ANCDUO_12225</name>
</gene>
<evidence type="ECO:0000313" key="3">
    <source>
        <dbReference type="Proteomes" id="UP000054047"/>
    </source>
</evidence>
<dbReference type="CDD" id="cd06257">
    <property type="entry name" value="DnaJ"/>
    <property type="match status" value="1"/>
</dbReference>
<dbReference type="PANTHER" id="PTHR44144">
    <property type="entry name" value="DNAJ HOMOLOG SUBFAMILY C MEMBER 9"/>
    <property type="match status" value="1"/>
</dbReference>
<evidence type="ECO:0000313" key="2">
    <source>
        <dbReference type="EMBL" id="KIH57580.1"/>
    </source>
</evidence>
<accession>A0A0C2G9B5</accession>
<sequence>MKWHPDKAATDEASTKNATVRFQIITKAYQILANKEKRLLYDESGVIDEENVLSEEESVNMWRQVFKKVTVEDIDKFIAQYRGTSLFI</sequence>
<dbReference type="InterPro" id="IPR052594">
    <property type="entry name" value="J_domain-containing_protein"/>
</dbReference>